<feature type="binding site" evidence="5">
    <location>
        <position position="81"/>
    </location>
    <ligand>
        <name>Zn(2+)</name>
        <dbReference type="ChEBI" id="CHEBI:29105"/>
    </ligand>
</feature>
<evidence type="ECO:0000256" key="5">
    <source>
        <dbReference type="PIRSR" id="PIRSR604254-1"/>
    </source>
</evidence>
<keyword evidence="5" id="KW-0479">Metal-binding</keyword>
<organism evidence="7 8">
    <name type="scientific">Candidatus Gallimonas intestinavium</name>
    <dbReference type="NCBI Taxonomy" id="2838603"/>
    <lineage>
        <taxon>Bacteria</taxon>
        <taxon>Bacillati</taxon>
        <taxon>Bacillota</taxon>
        <taxon>Clostridia</taxon>
        <taxon>Candidatus Gallimonas</taxon>
    </lineage>
</organism>
<dbReference type="InterPro" id="IPR004254">
    <property type="entry name" value="AdipoR/HlyIII-related"/>
</dbReference>
<evidence type="ECO:0000256" key="6">
    <source>
        <dbReference type="SAM" id="Phobius"/>
    </source>
</evidence>
<feature type="transmembrane region" description="Helical" evidence="6">
    <location>
        <begin position="212"/>
        <end position="229"/>
    </location>
</feature>
<gene>
    <name evidence="7" type="ORF">H9964_01055</name>
</gene>
<evidence type="ECO:0000256" key="2">
    <source>
        <dbReference type="ARBA" id="ARBA00022692"/>
    </source>
</evidence>
<feature type="binding site" evidence="5">
    <location>
        <position position="207"/>
    </location>
    <ligand>
        <name>Zn(2+)</name>
        <dbReference type="ChEBI" id="CHEBI:29105"/>
    </ligand>
</feature>
<reference evidence="7" key="2">
    <citation type="submission" date="2021-04" db="EMBL/GenBank/DDBJ databases">
        <authorList>
            <person name="Gilroy R."/>
        </authorList>
    </citation>
    <scope>NUCLEOTIDE SEQUENCE</scope>
    <source>
        <strain evidence="7">ChiW7-2402</strain>
    </source>
</reference>
<evidence type="ECO:0000313" key="8">
    <source>
        <dbReference type="Proteomes" id="UP000824102"/>
    </source>
</evidence>
<feature type="transmembrane region" description="Helical" evidence="6">
    <location>
        <begin position="32"/>
        <end position="54"/>
    </location>
</feature>
<dbReference type="EMBL" id="DXBB01000020">
    <property type="protein sequence ID" value="HIZ72150.1"/>
    <property type="molecule type" value="Genomic_DNA"/>
</dbReference>
<dbReference type="Pfam" id="PF03006">
    <property type="entry name" value="HlyIII"/>
    <property type="match status" value="1"/>
</dbReference>
<feature type="transmembrane region" description="Helical" evidence="6">
    <location>
        <begin position="122"/>
        <end position="142"/>
    </location>
</feature>
<reference evidence="7" key="1">
    <citation type="journal article" date="2021" name="PeerJ">
        <title>Extensive microbial diversity within the chicken gut microbiome revealed by metagenomics and culture.</title>
        <authorList>
            <person name="Gilroy R."/>
            <person name="Ravi A."/>
            <person name="Getino M."/>
            <person name="Pursley I."/>
            <person name="Horton D.L."/>
            <person name="Alikhan N.F."/>
            <person name="Baker D."/>
            <person name="Gharbi K."/>
            <person name="Hall N."/>
            <person name="Watson M."/>
            <person name="Adriaenssens E.M."/>
            <person name="Foster-Nyarko E."/>
            <person name="Jarju S."/>
            <person name="Secka A."/>
            <person name="Antonio M."/>
            <person name="Oren A."/>
            <person name="Chaudhuri R.R."/>
            <person name="La Ragione R."/>
            <person name="Hildebrand F."/>
            <person name="Pallen M.J."/>
        </authorList>
    </citation>
    <scope>NUCLEOTIDE SEQUENCE</scope>
    <source>
        <strain evidence="7">ChiW7-2402</strain>
    </source>
</reference>
<comment type="caution">
    <text evidence="7">The sequence shown here is derived from an EMBL/GenBank/DDBJ whole genome shotgun (WGS) entry which is preliminary data.</text>
</comment>
<evidence type="ECO:0000256" key="3">
    <source>
        <dbReference type="ARBA" id="ARBA00022989"/>
    </source>
</evidence>
<feature type="transmembrane region" description="Helical" evidence="6">
    <location>
        <begin position="178"/>
        <end position="200"/>
    </location>
</feature>
<feature type="transmembrane region" description="Helical" evidence="6">
    <location>
        <begin position="60"/>
        <end position="82"/>
    </location>
</feature>
<dbReference type="AlphaFoldDB" id="A0A9D2G4E1"/>
<evidence type="ECO:0000313" key="7">
    <source>
        <dbReference type="EMBL" id="HIZ72150.1"/>
    </source>
</evidence>
<sequence>MQQTAAGALGTNYSKGKIFCSFYTKGEEIFNAVSHIAGAAFGLIAWALTLFFAYPDPAAMAAVSVFGASIVILYTMSALYHFLPDGRAKGIFRIFDHCTIYLLIAGTYTPYCVIALGGTAVGFWVLLVEWLCAAVGIAMNAAAMNNKVVKGISMTLYFTMGWLALLVFPPLISAISPLSLWLLLGGGIAYTGGIVFFALGRKVKWFHSVWHIFDLAGTALQFASILLLLL</sequence>
<feature type="transmembrane region" description="Helical" evidence="6">
    <location>
        <begin position="94"/>
        <end position="116"/>
    </location>
</feature>
<feature type="transmembrane region" description="Helical" evidence="6">
    <location>
        <begin position="154"/>
        <end position="172"/>
    </location>
</feature>
<evidence type="ECO:0000256" key="1">
    <source>
        <dbReference type="ARBA" id="ARBA00004141"/>
    </source>
</evidence>
<dbReference type="GO" id="GO:0046872">
    <property type="term" value="F:metal ion binding"/>
    <property type="evidence" value="ECO:0007669"/>
    <property type="project" value="UniProtKB-KW"/>
</dbReference>
<dbReference type="GO" id="GO:0016020">
    <property type="term" value="C:membrane"/>
    <property type="evidence" value="ECO:0007669"/>
    <property type="project" value="UniProtKB-SubCell"/>
</dbReference>
<dbReference type="Proteomes" id="UP000824102">
    <property type="component" value="Unassembled WGS sequence"/>
</dbReference>
<dbReference type="PANTHER" id="PTHR20855:SF3">
    <property type="entry name" value="LD03007P"/>
    <property type="match status" value="1"/>
</dbReference>
<proteinExistence type="predicted"/>
<keyword evidence="5" id="KW-0862">Zinc</keyword>
<dbReference type="PANTHER" id="PTHR20855">
    <property type="entry name" value="ADIPOR/PROGESTIN RECEPTOR-RELATED"/>
    <property type="match status" value="1"/>
</dbReference>
<feature type="binding site" evidence="5">
    <location>
        <position position="211"/>
    </location>
    <ligand>
        <name>Zn(2+)</name>
        <dbReference type="ChEBI" id="CHEBI:29105"/>
    </ligand>
</feature>
<keyword evidence="3 6" id="KW-1133">Transmembrane helix</keyword>
<evidence type="ECO:0000256" key="4">
    <source>
        <dbReference type="ARBA" id="ARBA00023136"/>
    </source>
</evidence>
<name>A0A9D2G4E1_9FIRM</name>
<accession>A0A9D2G4E1</accession>
<comment type="subcellular location">
    <subcellularLocation>
        <location evidence="1">Membrane</location>
        <topology evidence="1">Multi-pass membrane protein</topology>
    </subcellularLocation>
</comment>
<keyword evidence="2 6" id="KW-0812">Transmembrane</keyword>
<protein>
    <submittedName>
        <fullName evidence="7">Hemolysin III family protein</fullName>
    </submittedName>
</protein>
<keyword evidence="4 6" id="KW-0472">Membrane</keyword>